<organism evidence="1 2">
    <name type="scientific">Neorhizobium phenanthreniclasticum</name>
    <dbReference type="NCBI Taxonomy" id="3157917"/>
    <lineage>
        <taxon>Bacteria</taxon>
        <taxon>Pseudomonadati</taxon>
        <taxon>Pseudomonadota</taxon>
        <taxon>Alphaproteobacteria</taxon>
        <taxon>Hyphomicrobiales</taxon>
        <taxon>Rhizobiaceae</taxon>
        <taxon>Rhizobium/Agrobacterium group</taxon>
        <taxon>Neorhizobium</taxon>
    </lineage>
</organism>
<gene>
    <name evidence="1" type="ORF">ABK249_31030</name>
</gene>
<dbReference type="RefSeq" id="WP_348864773.1">
    <property type="nucleotide sequence ID" value="NZ_JBEAAL010000041.1"/>
</dbReference>
<comment type="caution">
    <text evidence="1">The sequence shown here is derived from an EMBL/GenBank/DDBJ whole genome shotgun (WGS) entry which is preliminary data.</text>
</comment>
<keyword evidence="2" id="KW-1185">Reference proteome</keyword>
<dbReference type="EMBL" id="JBEAAL010000041">
    <property type="protein sequence ID" value="MEQ1409343.1"/>
    <property type="molecule type" value="Genomic_DNA"/>
</dbReference>
<protein>
    <submittedName>
        <fullName evidence="1">Uncharacterized protein</fullName>
    </submittedName>
</protein>
<reference evidence="1 2" key="1">
    <citation type="submission" date="2024-05" db="EMBL/GenBank/DDBJ databases">
        <title>Neorhizobium sp. Rsf11, a plant growth promoting and heavy metal resistant PAH-degrader.</title>
        <authorList>
            <person name="Golubev S.N."/>
            <person name="Muratova A.Y."/>
            <person name="Markelova M.I."/>
        </authorList>
    </citation>
    <scope>NUCLEOTIDE SEQUENCE [LARGE SCALE GENOMIC DNA]</scope>
    <source>
        <strain evidence="1 2">Rsf11</strain>
    </source>
</reference>
<accession>A0ABV0MBS9</accession>
<evidence type="ECO:0000313" key="1">
    <source>
        <dbReference type="EMBL" id="MEQ1409343.1"/>
    </source>
</evidence>
<sequence>MAFRVIEGGLAARSPAFAGTTGDAPPTQEDVLREAERRIRAIGYDRWRNREAVTGIPAPREIKYLAMQIGYVAEAIGKLADIPADFHSDVYWPA</sequence>
<proteinExistence type="predicted"/>
<dbReference type="Proteomes" id="UP001496627">
    <property type="component" value="Unassembled WGS sequence"/>
</dbReference>
<evidence type="ECO:0000313" key="2">
    <source>
        <dbReference type="Proteomes" id="UP001496627"/>
    </source>
</evidence>
<name>A0ABV0MBS9_9HYPH</name>